<reference evidence="1" key="1">
    <citation type="submission" date="2022-03" db="EMBL/GenBank/DDBJ databases">
        <title>Streptomyces 7R015 and 7R016 isolated from Barleria lupulina in Thailand.</title>
        <authorList>
            <person name="Kanchanasin P."/>
            <person name="Phongsopitanun W."/>
            <person name="Tanasupawat S."/>
        </authorList>
    </citation>
    <scope>NUCLEOTIDE SEQUENCE</scope>
    <source>
        <strain evidence="1">7R016</strain>
    </source>
</reference>
<dbReference type="EMBL" id="JALDAX010000033">
    <property type="protein sequence ID" value="MCI3246379.1"/>
    <property type="molecule type" value="Genomic_DNA"/>
</dbReference>
<dbReference type="RefSeq" id="WP_242713727.1">
    <property type="nucleotide sequence ID" value="NZ_JALDAX010000033.1"/>
</dbReference>
<organism evidence="1 2">
    <name type="scientific">Streptomyces spinosisporus</name>
    <dbReference type="NCBI Taxonomy" id="2927582"/>
    <lineage>
        <taxon>Bacteria</taxon>
        <taxon>Bacillati</taxon>
        <taxon>Actinomycetota</taxon>
        <taxon>Actinomycetes</taxon>
        <taxon>Kitasatosporales</taxon>
        <taxon>Streptomycetaceae</taxon>
        <taxon>Streptomyces</taxon>
    </lineage>
</organism>
<name>A0ABS9XWC1_9ACTN</name>
<comment type="caution">
    <text evidence="1">The sequence shown here is derived from an EMBL/GenBank/DDBJ whole genome shotgun (WGS) entry which is preliminary data.</text>
</comment>
<dbReference type="Proteomes" id="UP001165270">
    <property type="component" value="Unassembled WGS sequence"/>
</dbReference>
<accession>A0ABS9XWC1</accession>
<gene>
    <name evidence="1" type="ORF">MQN93_42515</name>
</gene>
<keyword evidence="2" id="KW-1185">Reference proteome</keyword>
<protein>
    <recommendedName>
        <fullName evidence="3">Secreted protein</fullName>
    </recommendedName>
</protein>
<sequence>MPAQTASFGFIFFAVLGVRGLGAGVWLGPRVARVAGCAAEFEGDEVVFPVVGQVGVGVAVVDDALRLERVGLRGRERTVAVQPETQMVLWMVDWVTSGCSVQEESGSGSLEVEQVEAWTVPAVVA</sequence>
<evidence type="ECO:0008006" key="3">
    <source>
        <dbReference type="Google" id="ProtNLM"/>
    </source>
</evidence>
<evidence type="ECO:0000313" key="1">
    <source>
        <dbReference type="EMBL" id="MCI3246379.1"/>
    </source>
</evidence>
<evidence type="ECO:0000313" key="2">
    <source>
        <dbReference type="Proteomes" id="UP001165270"/>
    </source>
</evidence>
<proteinExistence type="predicted"/>